<protein>
    <submittedName>
        <fullName evidence="1">Uncharacterized protein</fullName>
    </submittedName>
</protein>
<evidence type="ECO:0000313" key="1">
    <source>
        <dbReference type="EMBL" id="TEB24311.1"/>
    </source>
</evidence>
<sequence>MKEALNAGARKVNALETVRLALPGLNACSIPDGLGDDQEVITTALTSLTLVSHVLLGVAQRPNNRQKAEIANAIIPLSGQICGWIRWNLTNAIQASFGAEEIREACINYTKALLLLADLHPSIVDSFLLTEDFLDIVFTVWTMADIESNDDPLFFMDCAGRGGDPILGLLRKIIAHPEPRDALLAYVEDRNIELFVVATVHRALRQNPAYNGFPPAVNLYARDLINFLAQMLESPSPRLRARLVKANYLTEFGLLLNDTSLAL</sequence>
<proteinExistence type="predicted"/>
<gene>
    <name evidence="1" type="ORF">FA13DRAFT_1325227</name>
</gene>
<evidence type="ECO:0000313" key="2">
    <source>
        <dbReference type="Proteomes" id="UP000298030"/>
    </source>
</evidence>
<reference evidence="1 2" key="1">
    <citation type="journal article" date="2019" name="Nat. Ecol. Evol.">
        <title>Megaphylogeny resolves global patterns of mushroom evolution.</title>
        <authorList>
            <person name="Varga T."/>
            <person name="Krizsan K."/>
            <person name="Foldi C."/>
            <person name="Dima B."/>
            <person name="Sanchez-Garcia M."/>
            <person name="Sanchez-Ramirez S."/>
            <person name="Szollosi G.J."/>
            <person name="Szarkandi J.G."/>
            <person name="Papp V."/>
            <person name="Albert L."/>
            <person name="Andreopoulos W."/>
            <person name="Angelini C."/>
            <person name="Antonin V."/>
            <person name="Barry K.W."/>
            <person name="Bougher N.L."/>
            <person name="Buchanan P."/>
            <person name="Buyck B."/>
            <person name="Bense V."/>
            <person name="Catcheside P."/>
            <person name="Chovatia M."/>
            <person name="Cooper J."/>
            <person name="Damon W."/>
            <person name="Desjardin D."/>
            <person name="Finy P."/>
            <person name="Geml J."/>
            <person name="Haridas S."/>
            <person name="Hughes K."/>
            <person name="Justo A."/>
            <person name="Karasinski D."/>
            <person name="Kautmanova I."/>
            <person name="Kiss B."/>
            <person name="Kocsube S."/>
            <person name="Kotiranta H."/>
            <person name="LaButti K.M."/>
            <person name="Lechner B.E."/>
            <person name="Liimatainen K."/>
            <person name="Lipzen A."/>
            <person name="Lukacs Z."/>
            <person name="Mihaltcheva S."/>
            <person name="Morgado L.N."/>
            <person name="Niskanen T."/>
            <person name="Noordeloos M.E."/>
            <person name="Ohm R.A."/>
            <person name="Ortiz-Santana B."/>
            <person name="Ovrebo C."/>
            <person name="Racz N."/>
            <person name="Riley R."/>
            <person name="Savchenko A."/>
            <person name="Shiryaev A."/>
            <person name="Soop K."/>
            <person name="Spirin V."/>
            <person name="Szebenyi C."/>
            <person name="Tomsovsky M."/>
            <person name="Tulloss R.E."/>
            <person name="Uehling J."/>
            <person name="Grigoriev I.V."/>
            <person name="Vagvolgyi C."/>
            <person name="Papp T."/>
            <person name="Martin F.M."/>
            <person name="Miettinen O."/>
            <person name="Hibbett D.S."/>
            <person name="Nagy L.G."/>
        </authorList>
    </citation>
    <scope>NUCLEOTIDE SEQUENCE [LARGE SCALE GENOMIC DNA]</scope>
    <source>
        <strain evidence="1 2">FP101781</strain>
    </source>
</reference>
<dbReference type="EMBL" id="QPFP01000068">
    <property type="protein sequence ID" value="TEB24311.1"/>
    <property type="molecule type" value="Genomic_DNA"/>
</dbReference>
<keyword evidence="2" id="KW-1185">Reference proteome</keyword>
<comment type="caution">
    <text evidence="1">The sequence shown here is derived from an EMBL/GenBank/DDBJ whole genome shotgun (WGS) entry which is preliminary data.</text>
</comment>
<accession>A0A4Y7SRH5</accession>
<dbReference type="Proteomes" id="UP000298030">
    <property type="component" value="Unassembled WGS sequence"/>
</dbReference>
<organism evidence="1 2">
    <name type="scientific">Coprinellus micaceus</name>
    <name type="common">Glistening ink-cap mushroom</name>
    <name type="synonym">Coprinus micaceus</name>
    <dbReference type="NCBI Taxonomy" id="71717"/>
    <lineage>
        <taxon>Eukaryota</taxon>
        <taxon>Fungi</taxon>
        <taxon>Dikarya</taxon>
        <taxon>Basidiomycota</taxon>
        <taxon>Agaricomycotina</taxon>
        <taxon>Agaricomycetes</taxon>
        <taxon>Agaricomycetidae</taxon>
        <taxon>Agaricales</taxon>
        <taxon>Agaricineae</taxon>
        <taxon>Psathyrellaceae</taxon>
        <taxon>Coprinellus</taxon>
    </lineage>
</organism>
<dbReference type="AlphaFoldDB" id="A0A4Y7SRH5"/>
<name>A0A4Y7SRH5_COPMI</name>